<dbReference type="SUPFAM" id="SSF81799">
    <property type="entry name" value="Putative methyltransferase TM0872, insert domain"/>
    <property type="match status" value="1"/>
</dbReference>
<sequence>MSATLHTRESFDHSPVMAEEIVALFGEVPHGVVVDATLGGAGHTTRLLEAYPWMSVLGIDQDDMAIEHAAALRANSADIAQRLDVQRGRFDSIDTFLAQRNIDSISGALFDLGVSSPQLDMADRGFSYRQDGPLDMRMDTNAQLSAADVVNGYEVQQLTDVLRNNADERFAFRIAKAIVAARPIANTTQLAEIVANAIPAPARRTGGHPAKRTFQAIRIEVNKELDILPRALHDAIRATAPGGRVAVLSYHSGEDRIVKQAFRDAESNPLVQTVASPFQHHQSANKLVRKVKVAERPSAREIELNPRASSARLRVIEKVGS</sequence>
<reference evidence="6" key="1">
    <citation type="submission" date="2020-05" db="EMBL/GenBank/DDBJ databases">
        <authorList>
            <person name="Chiriac C."/>
            <person name="Salcher M."/>
            <person name="Ghai R."/>
            <person name="Kavagutti S V."/>
        </authorList>
    </citation>
    <scope>NUCLEOTIDE SEQUENCE</scope>
</reference>
<dbReference type="AlphaFoldDB" id="A0A6J6UAH6"/>
<dbReference type="GO" id="GO:0071424">
    <property type="term" value="F:rRNA (cytosine-N4-)-methyltransferase activity"/>
    <property type="evidence" value="ECO:0007669"/>
    <property type="project" value="TreeGrafter"/>
</dbReference>
<dbReference type="EMBL" id="CAEZWH010000012">
    <property type="protein sequence ID" value="CAB4644796.1"/>
    <property type="molecule type" value="Genomic_DNA"/>
</dbReference>
<dbReference type="PIRSF" id="PIRSF004486">
    <property type="entry name" value="MraW"/>
    <property type="match status" value="1"/>
</dbReference>
<keyword evidence="4" id="KW-0949">S-adenosyl-L-methionine</keyword>
<dbReference type="InterPro" id="IPR002903">
    <property type="entry name" value="RsmH"/>
</dbReference>
<dbReference type="GO" id="GO:0005737">
    <property type="term" value="C:cytoplasm"/>
    <property type="evidence" value="ECO:0007669"/>
    <property type="project" value="TreeGrafter"/>
</dbReference>
<name>A0A6J6UAH6_9ZZZZ</name>
<dbReference type="Gene3D" id="1.10.150.170">
    <property type="entry name" value="Putative methyltransferase TM0872, insert domain"/>
    <property type="match status" value="1"/>
</dbReference>
<dbReference type="PANTHER" id="PTHR11265">
    <property type="entry name" value="S-ADENOSYL-METHYLTRANSFERASE MRAW"/>
    <property type="match status" value="1"/>
</dbReference>
<comment type="similarity">
    <text evidence="1">Belongs to the methyltransferase superfamily. RsmH family.</text>
</comment>
<dbReference type="Pfam" id="PF01795">
    <property type="entry name" value="Methyltransf_5"/>
    <property type="match status" value="1"/>
</dbReference>
<dbReference type="InterPro" id="IPR029063">
    <property type="entry name" value="SAM-dependent_MTases_sf"/>
</dbReference>
<gene>
    <name evidence="5" type="ORF">UFOPK2195_00145</name>
    <name evidence="6" type="ORF">UFOPK2872_00227</name>
</gene>
<dbReference type="HAMAP" id="MF_01007">
    <property type="entry name" value="16SrRNA_methyltr_H"/>
    <property type="match status" value="1"/>
</dbReference>
<dbReference type="PANTHER" id="PTHR11265:SF0">
    <property type="entry name" value="12S RRNA N4-METHYLCYTIDINE METHYLTRANSFERASE"/>
    <property type="match status" value="1"/>
</dbReference>
<dbReference type="Gene3D" id="3.40.50.150">
    <property type="entry name" value="Vaccinia Virus protein VP39"/>
    <property type="match status" value="1"/>
</dbReference>
<organism evidence="6">
    <name type="scientific">freshwater metagenome</name>
    <dbReference type="NCBI Taxonomy" id="449393"/>
    <lineage>
        <taxon>unclassified sequences</taxon>
        <taxon>metagenomes</taxon>
        <taxon>ecological metagenomes</taxon>
    </lineage>
</organism>
<keyword evidence="2" id="KW-0489">Methyltransferase</keyword>
<dbReference type="NCBIfam" id="TIGR00006">
    <property type="entry name" value="16S rRNA (cytosine(1402)-N(4))-methyltransferase RsmH"/>
    <property type="match status" value="1"/>
</dbReference>
<dbReference type="InterPro" id="IPR023397">
    <property type="entry name" value="SAM-dep_MeTrfase_MraW_recog"/>
</dbReference>
<dbReference type="GO" id="GO:0070475">
    <property type="term" value="P:rRNA base methylation"/>
    <property type="evidence" value="ECO:0007669"/>
    <property type="project" value="TreeGrafter"/>
</dbReference>
<keyword evidence="3" id="KW-0808">Transferase</keyword>
<evidence type="ECO:0000313" key="6">
    <source>
        <dbReference type="EMBL" id="CAB4756168.1"/>
    </source>
</evidence>
<evidence type="ECO:0000256" key="4">
    <source>
        <dbReference type="ARBA" id="ARBA00022691"/>
    </source>
</evidence>
<proteinExistence type="inferred from homology"/>
<evidence type="ECO:0000256" key="1">
    <source>
        <dbReference type="ARBA" id="ARBA00010396"/>
    </source>
</evidence>
<accession>A0A6J6UAH6</accession>
<evidence type="ECO:0000256" key="3">
    <source>
        <dbReference type="ARBA" id="ARBA00022679"/>
    </source>
</evidence>
<evidence type="ECO:0000256" key="2">
    <source>
        <dbReference type="ARBA" id="ARBA00022603"/>
    </source>
</evidence>
<evidence type="ECO:0000313" key="5">
    <source>
        <dbReference type="EMBL" id="CAB4644796.1"/>
    </source>
</evidence>
<dbReference type="SUPFAM" id="SSF53335">
    <property type="entry name" value="S-adenosyl-L-methionine-dependent methyltransferases"/>
    <property type="match status" value="1"/>
</dbReference>
<dbReference type="EMBL" id="CAEZZM010000013">
    <property type="protein sequence ID" value="CAB4756168.1"/>
    <property type="molecule type" value="Genomic_DNA"/>
</dbReference>
<protein>
    <submittedName>
        <fullName evidence="6">Unannotated protein</fullName>
    </submittedName>
</protein>